<evidence type="ECO:0000313" key="1">
    <source>
        <dbReference type="EMBL" id="MFB9106702.1"/>
    </source>
</evidence>
<organism evidence="1 2">
    <name type="scientific">Algibacter miyuki</name>
    <dbReference type="NCBI Taxonomy" id="1306933"/>
    <lineage>
        <taxon>Bacteria</taxon>
        <taxon>Pseudomonadati</taxon>
        <taxon>Bacteroidota</taxon>
        <taxon>Flavobacteriia</taxon>
        <taxon>Flavobacteriales</taxon>
        <taxon>Flavobacteriaceae</taxon>
        <taxon>Algibacter</taxon>
    </lineage>
</organism>
<evidence type="ECO:0000313" key="2">
    <source>
        <dbReference type="Proteomes" id="UP001589590"/>
    </source>
</evidence>
<reference evidence="1 2" key="1">
    <citation type="submission" date="2024-09" db="EMBL/GenBank/DDBJ databases">
        <authorList>
            <person name="Sun Q."/>
            <person name="Mori K."/>
        </authorList>
    </citation>
    <scope>NUCLEOTIDE SEQUENCE [LARGE SCALE GENOMIC DNA]</scope>
    <source>
        <strain evidence="1 2">CECT 8300</strain>
    </source>
</reference>
<name>A0ABV5H4B2_9FLAO</name>
<accession>A0ABV5H4B2</accession>
<comment type="caution">
    <text evidence="1">The sequence shown here is derived from an EMBL/GenBank/DDBJ whole genome shotgun (WGS) entry which is preliminary data.</text>
</comment>
<protein>
    <submittedName>
        <fullName evidence="1">Uncharacterized protein</fullName>
    </submittedName>
</protein>
<proteinExistence type="predicted"/>
<dbReference type="Proteomes" id="UP001589590">
    <property type="component" value="Unassembled WGS sequence"/>
</dbReference>
<dbReference type="RefSeq" id="WP_290270826.1">
    <property type="nucleotide sequence ID" value="NZ_JAUFQP010000010.1"/>
</dbReference>
<sequence length="89" mass="10107">MPINIYKEKNNERLAWLCDKSWDLPYQISELENWLEKTGKHLPIGQYVADIGFGIRNEANGGGGVISKNMIGIMSKIGMEIYLSEYPSK</sequence>
<gene>
    <name evidence="1" type="ORF">ACFFU1_17475</name>
</gene>
<dbReference type="EMBL" id="JBHMFA010000031">
    <property type="protein sequence ID" value="MFB9106702.1"/>
    <property type="molecule type" value="Genomic_DNA"/>
</dbReference>
<keyword evidence="2" id="KW-1185">Reference proteome</keyword>